<protein>
    <recommendedName>
        <fullName evidence="6">Zn(2)-C6 fungal-type domain-containing protein</fullName>
    </recommendedName>
</protein>
<dbReference type="CDD" id="cd00067">
    <property type="entry name" value="GAL4"/>
    <property type="match status" value="1"/>
</dbReference>
<feature type="region of interest" description="Disordered" evidence="5">
    <location>
        <begin position="124"/>
        <end position="160"/>
    </location>
</feature>
<dbReference type="GO" id="GO:0003677">
    <property type="term" value="F:DNA binding"/>
    <property type="evidence" value="ECO:0007669"/>
    <property type="project" value="UniProtKB-KW"/>
</dbReference>
<organism evidence="7 8">
    <name type="scientific">Hesseltinella vesiculosa</name>
    <dbReference type="NCBI Taxonomy" id="101127"/>
    <lineage>
        <taxon>Eukaryota</taxon>
        <taxon>Fungi</taxon>
        <taxon>Fungi incertae sedis</taxon>
        <taxon>Mucoromycota</taxon>
        <taxon>Mucoromycotina</taxon>
        <taxon>Mucoromycetes</taxon>
        <taxon>Mucorales</taxon>
        <taxon>Cunninghamellaceae</taxon>
        <taxon>Hesseltinella</taxon>
    </lineage>
</organism>
<evidence type="ECO:0000256" key="4">
    <source>
        <dbReference type="ARBA" id="ARBA00023242"/>
    </source>
</evidence>
<comment type="subcellular location">
    <subcellularLocation>
        <location evidence="1">Nucleus</location>
    </subcellularLocation>
</comment>
<keyword evidence="3" id="KW-0238">DNA-binding</keyword>
<feature type="compositionally biased region" description="Basic and acidic residues" evidence="5">
    <location>
        <begin position="135"/>
        <end position="151"/>
    </location>
</feature>
<sequence length="334" mass="37682">RCHRKKVRCDTGQPSCLRCQSTNAHCSYPSSRRSRNTQPHHVDPYIENLSVLEHQIRQIETDMNDYKSRLFSTLSTLPSKPSRETNASDSPLQKEQDRLRSSLHQSEQDVQESRTILAQLRLRGEQQIARSKRNQAKEAKKQRQASGDKKQPQTRRPMYKAGKAYTSNATATAATPVPQMLVDPGHGSYFDQASFFPSTHVPTSAIGTETMVDLMMYPPRTPLPSAARAMSASSSSTSLYPQDRQHSPDTAFMYNQSYPQDDVYLPMTMAQELPPTHDALLQYPWTTPQNFAEKSDPIDDFAAVPLEEPSFASTSAFPYETSQDGSHFFMERLA</sequence>
<dbReference type="Pfam" id="PF00172">
    <property type="entry name" value="Zn_clus"/>
    <property type="match status" value="1"/>
</dbReference>
<dbReference type="AlphaFoldDB" id="A0A1X2G7Z5"/>
<dbReference type="OrthoDB" id="39175at2759"/>
<comment type="caution">
    <text evidence="7">The sequence shown here is derived from an EMBL/GenBank/DDBJ whole genome shotgun (WGS) entry which is preliminary data.</text>
</comment>
<keyword evidence="4" id="KW-0539">Nucleus</keyword>
<dbReference type="STRING" id="101127.A0A1X2G7Z5"/>
<evidence type="ECO:0000313" key="8">
    <source>
        <dbReference type="Proteomes" id="UP000242146"/>
    </source>
</evidence>
<dbReference type="EMBL" id="MCGT01000033">
    <property type="protein sequence ID" value="ORX47418.1"/>
    <property type="molecule type" value="Genomic_DNA"/>
</dbReference>
<dbReference type="SMART" id="SM00066">
    <property type="entry name" value="GAL4"/>
    <property type="match status" value="1"/>
</dbReference>
<feature type="domain" description="Zn(2)-C6 fungal-type" evidence="6">
    <location>
        <begin position="1"/>
        <end position="28"/>
    </location>
</feature>
<gene>
    <name evidence="7" type="ORF">DM01DRAFT_1396254</name>
</gene>
<evidence type="ECO:0000256" key="3">
    <source>
        <dbReference type="ARBA" id="ARBA00023125"/>
    </source>
</evidence>
<feature type="non-terminal residue" evidence="7">
    <location>
        <position position="1"/>
    </location>
</feature>
<evidence type="ECO:0000256" key="1">
    <source>
        <dbReference type="ARBA" id="ARBA00004123"/>
    </source>
</evidence>
<dbReference type="GO" id="GO:0000981">
    <property type="term" value="F:DNA-binding transcription factor activity, RNA polymerase II-specific"/>
    <property type="evidence" value="ECO:0007669"/>
    <property type="project" value="InterPro"/>
</dbReference>
<dbReference type="GO" id="GO:0008270">
    <property type="term" value="F:zinc ion binding"/>
    <property type="evidence" value="ECO:0007669"/>
    <property type="project" value="InterPro"/>
</dbReference>
<dbReference type="GO" id="GO:0005634">
    <property type="term" value="C:nucleus"/>
    <property type="evidence" value="ECO:0007669"/>
    <property type="project" value="UniProtKB-SubCell"/>
</dbReference>
<dbReference type="InterPro" id="IPR001138">
    <property type="entry name" value="Zn2Cys6_DnaBD"/>
</dbReference>
<dbReference type="PANTHER" id="PTHR46910:SF3">
    <property type="entry name" value="HALOTOLERANCE PROTEIN 9-RELATED"/>
    <property type="match status" value="1"/>
</dbReference>
<dbReference type="InterPro" id="IPR050987">
    <property type="entry name" value="AtrR-like"/>
</dbReference>
<dbReference type="SUPFAM" id="SSF57701">
    <property type="entry name" value="Zn2/Cys6 DNA-binding domain"/>
    <property type="match status" value="1"/>
</dbReference>
<dbReference type="PANTHER" id="PTHR46910">
    <property type="entry name" value="TRANSCRIPTION FACTOR PDR1"/>
    <property type="match status" value="1"/>
</dbReference>
<evidence type="ECO:0000313" key="7">
    <source>
        <dbReference type="EMBL" id="ORX47418.1"/>
    </source>
</evidence>
<dbReference type="InterPro" id="IPR036864">
    <property type="entry name" value="Zn2-C6_fun-type_DNA-bd_sf"/>
</dbReference>
<reference evidence="7 8" key="1">
    <citation type="submission" date="2016-07" db="EMBL/GenBank/DDBJ databases">
        <title>Pervasive Adenine N6-methylation of Active Genes in Fungi.</title>
        <authorList>
            <consortium name="DOE Joint Genome Institute"/>
            <person name="Mondo S.J."/>
            <person name="Dannebaum R.O."/>
            <person name="Kuo R.C."/>
            <person name="Labutti K."/>
            <person name="Haridas S."/>
            <person name="Kuo A."/>
            <person name="Salamov A."/>
            <person name="Ahrendt S.R."/>
            <person name="Lipzen A."/>
            <person name="Sullivan W."/>
            <person name="Andreopoulos W.B."/>
            <person name="Clum A."/>
            <person name="Lindquist E."/>
            <person name="Daum C."/>
            <person name="Ramamoorthy G.K."/>
            <person name="Gryganskyi A."/>
            <person name="Culley D."/>
            <person name="Magnuson J.K."/>
            <person name="James T.Y."/>
            <person name="O'Malley M.A."/>
            <person name="Stajich J.E."/>
            <person name="Spatafora J.W."/>
            <person name="Visel A."/>
            <person name="Grigoriev I.V."/>
        </authorList>
    </citation>
    <scope>NUCLEOTIDE SEQUENCE [LARGE SCALE GENOMIC DNA]</scope>
    <source>
        <strain evidence="7 8">NRRL 3301</strain>
    </source>
</reference>
<dbReference type="Gene3D" id="4.10.240.10">
    <property type="entry name" value="Zn(2)-C6 fungal-type DNA-binding domain"/>
    <property type="match status" value="1"/>
</dbReference>
<feature type="region of interest" description="Disordered" evidence="5">
    <location>
        <begin position="74"/>
        <end position="112"/>
    </location>
</feature>
<accession>A0A1X2G7Z5</accession>
<dbReference type="Proteomes" id="UP000242146">
    <property type="component" value="Unassembled WGS sequence"/>
</dbReference>
<dbReference type="PROSITE" id="PS50048">
    <property type="entry name" value="ZN2_CY6_FUNGAL_2"/>
    <property type="match status" value="1"/>
</dbReference>
<keyword evidence="8" id="KW-1185">Reference proteome</keyword>
<proteinExistence type="predicted"/>
<evidence type="ECO:0000256" key="5">
    <source>
        <dbReference type="SAM" id="MobiDB-lite"/>
    </source>
</evidence>
<name>A0A1X2G7Z5_9FUNG</name>
<keyword evidence="2" id="KW-0479">Metal-binding</keyword>
<evidence type="ECO:0000259" key="6">
    <source>
        <dbReference type="PROSITE" id="PS50048"/>
    </source>
</evidence>
<evidence type="ECO:0000256" key="2">
    <source>
        <dbReference type="ARBA" id="ARBA00022723"/>
    </source>
</evidence>
<feature type="compositionally biased region" description="Polar residues" evidence="5">
    <location>
        <begin position="74"/>
        <end position="91"/>
    </location>
</feature>